<evidence type="ECO:0000313" key="3">
    <source>
        <dbReference type="EMBL" id="WOQ68662.1"/>
    </source>
</evidence>
<accession>A0AAU0ME21</accession>
<gene>
    <name evidence="3" type="ORF">RYJ27_07995</name>
</gene>
<dbReference type="PROSITE" id="PS51704">
    <property type="entry name" value="GP_PDE"/>
    <property type="match status" value="1"/>
</dbReference>
<keyword evidence="1" id="KW-0812">Transmembrane</keyword>
<evidence type="ECO:0000259" key="2">
    <source>
        <dbReference type="PROSITE" id="PS51704"/>
    </source>
</evidence>
<dbReference type="InterPro" id="IPR030395">
    <property type="entry name" value="GP_PDE_dom"/>
</dbReference>
<evidence type="ECO:0000256" key="1">
    <source>
        <dbReference type="SAM" id="Phobius"/>
    </source>
</evidence>
<dbReference type="Gene3D" id="3.20.20.190">
    <property type="entry name" value="Phosphatidylinositol (PI) phosphodiesterase"/>
    <property type="match status" value="1"/>
</dbReference>
<keyword evidence="1" id="KW-0472">Membrane</keyword>
<dbReference type="SUPFAM" id="SSF51695">
    <property type="entry name" value="PLC-like phosphodiesterases"/>
    <property type="match status" value="1"/>
</dbReference>
<dbReference type="GO" id="GO:0006629">
    <property type="term" value="P:lipid metabolic process"/>
    <property type="evidence" value="ECO:0007669"/>
    <property type="project" value="InterPro"/>
</dbReference>
<dbReference type="PANTHER" id="PTHR46211">
    <property type="entry name" value="GLYCEROPHOSPHORYL DIESTER PHOSPHODIESTERASE"/>
    <property type="match status" value="1"/>
</dbReference>
<sequence length="299" mass="31373">MPEPAVSARTERLPALIVMCVLVVAGVLVATLGASRAPVTASELLGEARDPGDAAFIAAHRGDSEGAPENTMPAVRAAIASGYEYVEVDIALTADGHAVLMHDATVDRTTDGRGAVAESTLAQIRGLDAGSWFGPDFAGTPVPTAEEFLAELASSSLRALVELKGEWDADSVASLVATIARHGLERRVAVASFDARTLALVASQNTVISRLAILRQLPDDVVGAARALGVRGVIAAGREVLERPEVIDELHAAGMRVVVYTFNDDGKWREALRAGVDGIVTDVPARLADWLSEEVSQPR</sequence>
<organism evidence="3 4">
    <name type="scientific">Microbacterium limosum</name>
    <dbReference type="NCBI Taxonomy" id="3079935"/>
    <lineage>
        <taxon>Bacteria</taxon>
        <taxon>Bacillati</taxon>
        <taxon>Actinomycetota</taxon>
        <taxon>Actinomycetes</taxon>
        <taxon>Micrococcales</taxon>
        <taxon>Microbacteriaceae</taxon>
        <taxon>Microbacterium</taxon>
    </lineage>
</organism>
<dbReference type="AlphaFoldDB" id="A0AAU0ME21"/>
<dbReference type="GO" id="GO:0008081">
    <property type="term" value="F:phosphoric diester hydrolase activity"/>
    <property type="evidence" value="ECO:0007669"/>
    <property type="project" value="InterPro"/>
</dbReference>
<dbReference type="PANTHER" id="PTHR46211:SF1">
    <property type="entry name" value="GLYCEROPHOSPHODIESTER PHOSPHODIESTERASE, CYTOPLASMIC"/>
    <property type="match status" value="1"/>
</dbReference>
<keyword evidence="4" id="KW-1185">Reference proteome</keyword>
<reference evidence="3 4" key="1">
    <citation type="submission" date="2023-10" db="EMBL/GenBank/DDBJ databases">
        <title>Y20.</title>
        <authorList>
            <person name="Zhang G."/>
            <person name="Ding Y."/>
        </authorList>
    </citation>
    <scope>NUCLEOTIDE SEQUENCE [LARGE SCALE GENOMIC DNA]</scope>
    <source>
        <strain evidence="3 4">Y20</strain>
    </source>
</reference>
<keyword evidence="1" id="KW-1133">Transmembrane helix</keyword>
<dbReference type="Proteomes" id="UP001329313">
    <property type="component" value="Chromosome"/>
</dbReference>
<feature type="domain" description="GP-PDE" evidence="2">
    <location>
        <begin position="55"/>
        <end position="291"/>
    </location>
</feature>
<dbReference type="InterPro" id="IPR017946">
    <property type="entry name" value="PLC-like_Pdiesterase_TIM-brl"/>
</dbReference>
<evidence type="ECO:0000313" key="4">
    <source>
        <dbReference type="Proteomes" id="UP001329313"/>
    </source>
</evidence>
<feature type="transmembrane region" description="Helical" evidence="1">
    <location>
        <begin position="12"/>
        <end position="34"/>
    </location>
</feature>
<proteinExistence type="predicted"/>
<dbReference type="Pfam" id="PF03009">
    <property type="entry name" value="GDPD"/>
    <property type="match status" value="1"/>
</dbReference>
<dbReference type="RefSeq" id="WP_330169804.1">
    <property type="nucleotide sequence ID" value="NZ_CP137080.1"/>
</dbReference>
<name>A0AAU0ME21_9MICO</name>
<dbReference type="KEGG" id="mliy:RYJ27_07995"/>
<protein>
    <submittedName>
        <fullName evidence="3">Glycerophosphodiester phosphodiesterase family protein</fullName>
    </submittedName>
</protein>
<dbReference type="EMBL" id="CP137080">
    <property type="protein sequence ID" value="WOQ68662.1"/>
    <property type="molecule type" value="Genomic_DNA"/>
</dbReference>